<organism evidence="1">
    <name type="scientific">uncultured Caudovirales phage</name>
    <dbReference type="NCBI Taxonomy" id="2100421"/>
    <lineage>
        <taxon>Viruses</taxon>
        <taxon>Duplodnaviria</taxon>
        <taxon>Heunggongvirae</taxon>
        <taxon>Uroviricota</taxon>
        <taxon>Caudoviricetes</taxon>
        <taxon>Peduoviridae</taxon>
        <taxon>Maltschvirus</taxon>
        <taxon>Maltschvirus maltsch</taxon>
    </lineage>
</organism>
<proteinExistence type="predicted"/>
<sequence length="163" mass="18228">MKLARLNEADLLYVADNMRALDADEVFATSWTDDRASLVSGILAGGEFGWIAGDGGLPIAAFGAVPSWNGVWQVWMFATDDWPKVAAGVTRFIKRVMIPSLEEVGCHRAECRSMDTHTVAHKWLKALGAHKESEMKHYGRDGQTFYLYCWTRPITQPHSLKTK</sequence>
<reference evidence="1" key="1">
    <citation type="submission" date="2020-04" db="EMBL/GenBank/DDBJ databases">
        <authorList>
            <person name="Chiriac C."/>
            <person name="Salcher M."/>
            <person name="Ghai R."/>
            <person name="Kavagutti S V."/>
        </authorList>
    </citation>
    <scope>NUCLEOTIDE SEQUENCE</scope>
</reference>
<accession>A0A6J5LLW4</accession>
<evidence type="ECO:0008006" key="2">
    <source>
        <dbReference type="Google" id="ProtNLM"/>
    </source>
</evidence>
<name>A0A6J5LLW4_9CAUD</name>
<dbReference type="EMBL" id="LR796301">
    <property type="protein sequence ID" value="CAB4135534.1"/>
    <property type="molecule type" value="Genomic_DNA"/>
</dbReference>
<gene>
    <name evidence="1" type="ORF">UFOVP291_36</name>
</gene>
<dbReference type="InterPro" id="IPR016181">
    <property type="entry name" value="Acyl_CoA_acyltransferase"/>
</dbReference>
<evidence type="ECO:0000313" key="1">
    <source>
        <dbReference type="EMBL" id="CAB4135534.1"/>
    </source>
</evidence>
<protein>
    <recommendedName>
        <fullName evidence="2">N-acetyltransferase domain-containing protein</fullName>
    </recommendedName>
</protein>
<dbReference type="SUPFAM" id="SSF55729">
    <property type="entry name" value="Acyl-CoA N-acyltransferases (Nat)"/>
    <property type="match status" value="1"/>
</dbReference>